<dbReference type="OrthoDB" id="8999129at2"/>
<dbReference type="EMBL" id="JFHD01000018">
    <property type="protein sequence ID" value="KDR28467.1"/>
    <property type="molecule type" value="Genomic_DNA"/>
</dbReference>
<proteinExistence type="predicted"/>
<reference evidence="1 2" key="1">
    <citation type="submission" date="2014-03" db="EMBL/GenBank/DDBJ databases">
        <title>Draft Genome Sequences of Four Burkholderia Strains.</title>
        <authorList>
            <person name="Liu X.Y."/>
            <person name="Li C.X."/>
            <person name="Xu J.H."/>
        </authorList>
    </citation>
    <scope>NUCLEOTIDE SEQUENCE [LARGE SCALE GENOMIC DNA]</scope>
    <source>
        <strain evidence="1 2">OP-1</strain>
    </source>
</reference>
<evidence type="ECO:0000313" key="2">
    <source>
        <dbReference type="Proteomes" id="UP000027451"/>
    </source>
</evidence>
<evidence type="ECO:0000313" key="1">
    <source>
        <dbReference type="EMBL" id="KDR28467.1"/>
    </source>
</evidence>
<dbReference type="AlphaFoldDB" id="A0A656QFC7"/>
<name>A0A656QFC7_9BURK</name>
<dbReference type="RefSeq" id="WP_033537026.1">
    <property type="nucleotide sequence ID" value="NZ_JFHD01000018.1"/>
</dbReference>
<sequence length="184" mass="20538">MTDTQKSTFSTALDARTQWALHRVSVVAGDDRDAKDRLFWALNYAKRCGDVAGSDDCDVQCPALLADVQPLRNAYIEAFEAVRERREKRRTREGIDSELTAMADTARRGCGLSYELFVKRFSQNVDDFLDALEVPFRDLALEIAKGKGYATPEECQAMQDEIEESGGCSLTGIDPWCCPCGNHE</sequence>
<dbReference type="Proteomes" id="UP000027451">
    <property type="component" value="Unassembled WGS sequence"/>
</dbReference>
<organism evidence="1 2">
    <name type="scientific">Caballeronia zhejiangensis</name>
    <dbReference type="NCBI Taxonomy" id="871203"/>
    <lineage>
        <taxon>Bacteria</taxon>
        <taxon>Pseudomonadati</taxon>
        <taxon>Pseudomonadota</taxon>
        <taxon>Betaproteobacteria</taxon>
        <taxon>Burkholderiales</taxon>
        <taxon>Burkholderiaceae</taxon>
        <taxon>Caballeronia</taxon>
    </lineage>
</organism>
<keyword evidence="2" id="KW-1185">Reference proteome</keyword>
<gene>
    <name evidence="1" type="ORF">BG60_11020</name>
</gene>
<comment type="caution">
    <text evidence="1">The sequence shown here is derived from an EMBL/GenBank/DDBJ whole genome shotgun (WGS) entry which is preliminary data.</text>
</comment>
<protein>
    <submittedName>
        <fullName evidence="1">Uncharacterized protein</fullName>
    </submittedName>
</protein>
<accession>A0A656QFC7</accession>